<dbReference type="SMART" id="SM00388">
    <property type="entry name" value="HisKA"/>
    <property type="match status" value="1"/>
</dbReference>
<dbReference type="Pfam" id="PF00512">
    <property type="entry name" value="HisKA"/>
    <property type="match status" value="1"/>
</dbReference>
<comment type="caution">
    <text evidence="10">The sequence shown here is derived from an EMBL/GenBank/DDBJ whole genome shotgun (WGS) entry which is preliminary data.</text>
</comment>
<dbReference type="GO" id="GO:0005524">
    <property type="term" value="F:ATP binding"/>
    <property type="evidence" value="ECO:0007669"/>
    <property type="project" value="UniProtKB-KW"/>
</dbReference>
<comment type="catalytic activity">
    <reaction evidence="1">
        <text>ATP + protein L-histidine = ADP + protein N-phospho-L-histidine.</text>
        <dbReference type="EC" id="2.7.13.3"/>
    </reaction>
</comment>
<keyword evidence="11" id="KW-1185">Reference proteome</keyword>
<dbReference type="InterPro" id="IPR035965">
    <property type="entry name" value="PAS-like_dom_sf"/>
</dbReference>
<dbReference type="SMART" id="SM00091">
    <property type="entry name" value="PAS"/>
    <property type="match status" value="1"/>
</dbReference>
<dbReference type="InterPro" id="IPR003661">
    <property type="entry name" value="HisK_dim/P_dom"/>
</dbReference>
<keyword evidence="3" id="KW-0597">Phosphoprotein</keyword>
<dbReference type="InterPro" id="IPR013767">
    <property type="entry name" value="PAS_fold"/>
</dbReference>
<evidence type="ECO:0000313" key="10">
    <source>
        <dbReference type="EMBL" id="GMG83550.1"/>
    </source>
</evidence>
<dbReference type="Gene3D" id="3.30.565.10">
    <property type="entry name" value="Histidine kinase-like ATPase, C-terminal domain"/>
    <property type="match status" value="1"/>
</dbReference>
<dbReference type="InterPro" id="IPR005467">
    <property type="entry name" value="His_kinase_dom"/>
</dbReference>
<evidence type="ECO:0000256" key="8">
    <source>
        <dbReference type="ARBA" id="ARBA00023012"/>
    </source>
</evidence>
<dbReference type="CDD" id="cd00130">
    <property type="entry name" value="PAS"/>
    <property type="match status" value="1"/>
</dbReference>
<dbReference type="SUPFAM" id="SSF55874">
    <property type="entry name" value="ATPase domain of HSP90 chaperone/DNA topoisomerase II/histidine kinase"/>
    <property type="match status" value="1"/>
</dbReference>
<evidence type="ECO:0000256" key="6">
    <source>
        <dbReference type="ARBA" id="ARBA00022777"/>
    </source>
</evidence>
<dbReference type="PANTHER" id="PTHR43065">
    <property type="entry name" value="SENSOR HISTIDINE KINASE"/>
    <property type="match status" value="1"/>
</dbReference>
<dbReference type="RefSeq" id="WP_285672342.1">
    <property type="nucleotide sequence ID" value="NZ_BSYI01000021.1"/>
</dbReference>
<keyword evidence="7 10" id="KW-0067">ATP-binding</keyword>
<dbReference type="CDD" id="cd00082">
    <property type="entry name" value="HisKA"/>
    <property type="match status" value="1"/>
</dbReference>
<dbReference type="PRINTS" id="PR00344">
    <property type="entry name" value="BCTRLSENSOR"/>
</dbReference>
<evidence type="ECO:0000256" key="5">
    <source>
        <dbReference type="ARBA" id="ARBA00022741"/>
    </source>
</evidence>
<dbReference type="PROSITE" id="PS50109">
    <property type="entry name" value="HIS_KIN"/>
    <property type="match status" value="1"/>
</dbReference>
<evidence type="ECO:0000256" key="1">
    <source>
        <dbReference type="ARBA" id="ARBA00000085"/>
    </source>
</evidence>
<dbReference type="EMBL" id="BSYI01000021">
    <property type="protein sequence ID" value="GMG83550.1"/>
    <property type="molecule type" value="Genomic_DNA"/>
</dbReference>
<name>A0ABQ6LJW5_9RHOB</name>
<accession>A0ABQ6LJW5</accession>
<dbReference type="InterPro" id="IPR003594">
    <property type="entry name" value="HATPase_dom"/>
</dbReference>
<dbReference type="PANTHER" id="PTHR43065:SF10">
    <property type="entry name" value="PEROXIDE STRESS-ACTIVATED HISTIDINE KINASE MAK3"/>
    <property type="match status" value="1"/>
</dbReference>
<dbReference type="InterPro" id="IPR036890">
    <property type="entry name" value="HATPase_C_sf"/>
</dbReference>
<dbReference type="Pfam" id="PF02518">
    <property type="entry name" value="HATPase_c"/>
    <property type="match status" value="1"/>
</dbReference>
<sequence>MNATMDQQDQLWHSLPAPALMADATLAIRAVNTAAETFLGASQRQLEGRNLVRLVGEDSRLVDLIRQVLEGETKTAEYDVELLWPEMPPRLVDIHAAPYGSGAEGAVVLIHPRAIAETMDRSLSHRNAARSVAGMAAMLAHEVKNPLAGIAGAAELLESSVTEADRELTQLIRDEAKRIGKLMARVEQFGEIGPGVRKVLNIHDVLDRARRAAQAGFAAHVRFVEEFDPSLPPTMGDPDQLMQALLNLLKNAAEAAPQVGGVIQIRSAFRAGMKLRTPNGRREGLPLQITVTDNGPGVPDELRRHIFEPFVSSKASGSGLGLSLVSKVVADHGGIIVCDSEPGWTRFRLALPMASEAEIAAAEAAGSDKENAA</sequence>
<reference evidence="10 11" key="1">
    <citation type="submission" date="2023-04" db="EMBL/GenBank/DDBJ databases">
        <title>Marinoamorphus aggregata gen. nov., sp. Nov., isolate from tissue of brittle star Ophioplocus japonicus.</title>
        <authorList>
            <person name="Kawano K."/>
            <person name="Sawayama S."/>
            <person name="Nakagawa S."/>
        </authorList>
    </citation>
    <scope>NUCLEOTIDE SEQUENCE [LARGE SCALE GENOMIC DNA]</scope>
    <source>
        <strain evidence="10 11">NKW23</strain>
    </source>
</reference>
<feature type="domain" description="Histidine kinase" evidence="9">
    <location>
        <begin position="138"/>
        <end position="355"/>
    </location>
</feature>
<dbReference type="SUPFAM" id="SSF47384">
    <property type="entry name" value="Homodimeric domain of signal transducing histidine kinase"/>
    <property type="match status" value="1"/>
</dbReference>
<keyword evidence="5" id="KW-0547">Nucleotide-binding</keyword>
<dbReference type="InterPro" id="IPR004358">
    <property type="entry name" value="Sig_transdc_His_kin-like_C"/>
</dbReference>
<organism evidence="10 11">
    <name type="scientific">Paralimibaculum aggregatum</name>
    <dbReference type="NCBI Taxonomy" id="3036245"/>
    <lineage>
        <taxon>Bacteria</taxon>
        <taxon>Pseudomonadati</taxon>
        <taxon>Pseudomonadota</taxon>
        <taxon>Alphaproteobacteria</taxon>
        <taxon>Rhodobacterales</taxon>
        <taxon>Paracoccaceae</taxon>
        <taxon>Paralimibaculum</taxon>
    </lineage>
</organism>
<dbReference type="SMART" id="SM00387">
    <property type="entry name" value="HATPase_c"/>
    <property type="match status" value="1"/>
</dbReference>
<dbReference type="Gene3D" id="1.10.287.130">
    <property type="match status" value="1"/>
</dbReference>
<proteinExistence type="predicted"/>
<keyword evidence="4" id="KW-0808">Transferase</keyword>
<keyword evidence="6" id="KW-0418">Kinase</keyword>
<dbReference type="InterPro" id="IPR036097">
    <property type="entry name" value="HisK_dim/P_sf"/>
</dbReference>
<dbReference type="EC" id="2.7.13.3" evidence="2"/>
<dbReference type="Proteomes" id="UP001239909">
    <property type="component" value="Unassembled WGS sequence"/>
</dbReference>
<keyword evidence="8" id="KW-0902">Two-component regulatory system</keyword>
<evidence type="ECO:0000256" key="4">
    <source>
        <dbReference type="ARBA" id="ARBA00022679"/>
    </source>
</evidence>
<dbReference type="SUPFAM" id="SSF55785">
    <property type="entry name" value="PYP-like sensor domain (PAS domain)"/>
    <property type="match status" value="1"/>
</dbReference>
<protein>
    <recommendedName>
        <fullName evidence="2">histidine kinase</fullName>
        <ecNumber evidence="2">2.7.13.3</ecNumber>
    </recommendedName>
</protein>
<dbReference type="InterPro" id="IPR000014">
    <property type="entry name" value="PAS"/>
</dbReference>
<dbReference type="NCBIfam" id="TIGR00229">
    <property type="entry name" value="sensory_box"/>
    <property type="match status" value="1"/>
</dbReference>
<dbReference type="Pfam" id="PF00989">
    <property type="entry name" value="PAS"/>
    <property type="match status" value="1"/>
</dbReference>
<dbReference type="Gene3D" id="3.30.450.20">
    <property type="entry name" value="PAS domain"/>
    <property type="match status" value="1"/>
</dbReference>
<gene>
    <name evidence="10" type="ORF">LNKW23_27630</name>
</gene>
<evidence type="ECO:0000259" key="9">
    <source>
        <dbReference type="PROSITE" id="PS50109"/>
    </source>
</evidence>
<evidence type="ECO:0000313" key="11">
    <source>
        <dbReference type="Proteomes" id="UP001239909"/>
    </source>
</evidence>
<evidence type="ECO:0000256" key="7">
    <source>
        <dbReference type="ARBA" id="ARBA00022840"/>
    </source>
</evidence>
<evidence type="ECO:0000256" key="3">
    <source>
        <dbReference type="ARBA" id="ARBA00022553"/>
    </source>
</evidence>
<evidence type="ECO:0000256" key="2">
    <source>
        <dbReference type="ARBA" id="ARBA00012438"/>
    </source>
</evidence>